<name>A0ABS2H6Y5_9BACL</name>
<keyword evidence="3" id="KW-0804">Transcription</keyword>
<sequence>MAEEVLSKERILDTTEAILRKFGPAKTNMSDIARALGVTHAALYRLYDNKAALKEAVVERWLERSLPPLQAVVEEAAPAADKLYRWLDTLRRFKRSRASQDPELFEMYSSLVTEAPEAIQVHRNHLLDQLATMIKDGIKEGAIAKQEARTTAMAVFMATTPFHHVAHSAEWELPDGDQRFDAVWHLISNGLLTR</sequence>
<dbReference type="EMBL" id="JADCNN020000004">
    <property type="protein sequence ID" value="MBM6995258.1"/>
    <property type="molecule type" value="Genomic_DNA"/>
</dbReference>
<dbReference type="SUPFAM" id="SSF48498">
    <property type="entry name" value="Tetracyclin repressor-like, C-terminal domain"/>
    <property type="match status" value="1"/>
</dbReference>
<evidence type="ECO:0000259" key="5">
    <source>
        <dbReference type="PROSITE" id="PS50977"/>
    </source>
</evidence>
<reference evidence="6 7" key="1">
    <citation type="submission" date="2021-01" db="EMBL/GenBank/DDBJ databases">
        <title>Paenibacillus sp.nov. isolated from the rhizosphere soil of tomato plant.</title>
        <authorList>
            <person name="Thin K.K."/>
            <person name="Zhang X."/>
            <person name="He S."/>
        </authorList>
    </citation>
    <scope>NUCLEOTIDE SEQUENCE [LARGE SCALE GENOMIC DNA]</scope>
    <source>
        <strain evidence="6 7">DXFW5</strain>
    </source>
</reference>
<keyword evidence="7" id="KW-1185">Reference proteome</keyword>
<gene>
    <name evidence="6" type="ORF">IM700_006230</name>
</gene>
<dbReference type="InterPro" id="IPR041478">
    <property type="entry name" value="TetR_C_27"/>
</dbReference>
<dbReference type="PROSITE" id="PS50977">
    <property type="entry name" value="HTH_TETR_2"/>
    <property type="match status" value="1"/>
</dbReference>
<evidence type="ECO:0000256" key="1">
    <source>
        <dbReference type="ARBA" id="ARBA00023015"/>
    </source>
</evidence>
<dbReference type="PANTHER" id="PTHR30055:SF151">
    <property type="entry name" value="TRANSCRIPTIONAL REGULATORY PROTEIN"/>
    <property type="match status" value="1"/>
</dbReference>
<evidence type="ECO:0000256" key="4">
    <source>
        <dbReference type="PROSITE-ProRule" id="PRU00335"/>
    </source>
</evidence>
<accession>A0ABS2H6Y5</accession>
<dbReference type="Pfam" id="PF00440">
    <property type="entry name" value="TetR_N"/>
    <property type="match status" value="1"/>
</dbReference>
<evidence type="ECO:0000313" key="6">
    <source>
        <dbReference type="EMBL" id="MBM6995258.1"/>
    </source>
</evidence>
<evidence type="ECO:0000313" key="7">
    <source>
        <dbReference type="Proteomes" id="UP001516620"/>
    </source>
</evidence>
<dbReference type="InterPro" id="IPR001647">
    <property type="entry name" value="HTH_TetR"/>
</dbReference>
<organism evidence="6 7">
    <name type="scientific">Paenibacillus rhizolycopersici</name>
    <dbReference type="NCBI Taxonomy" id="2780073"/>
    <lineage>
        <taxon>Bacteria</taxon>
        <taxon>Bacillati</taxon>
        <taxon>Bacillota</taxon>
        <taxon>Bacilli</taxon>
        <taxon>Bacillales</taxon>
        <taxon>Paenibacillaceae</taxon>
        <taxon>Paenibacillus</taxon>
    </lineage>
</organism>
<keyword evidence="2 4" id="KW-0238">DNA-binding</keyword>
<evidence type="ECO:0000256" key="3">
    <source>
        <dbReference type="ARBA" id="ARBA00023163"/>
    </source>
</evidence>
<dbReference type="SUPFAM" id="SSF46689">
    <property type="entry name" value="Homeodomain-like"/>
    <property type="match status" value="1"/>
</dbReference>
<feature type="domain" description="HTH tetR-type" evidence="5">
    <location>
        <begin position="5"/>
        <end position="65"/>
    </location>
</feature>
<dbReference type="InterPro" id="IPR050109">
    <property type="entry name" value="HTH-type_TetR-like_transc_reg"/>
</dbReference>
<keyword evidence="1" id="KW-0805">Transcription regulation</keyword>
<dbReference type="RefSeq" id="WP_193415075.1">
    <property type="nucleotide sequence ID" value="NZ_JADCNN020000004.1"/>
</dbReference>
<feature type="DNA-binding region" description="H-T-H motif" evidence="4">
    <location>
        <begin position="28"/>
        <end position="47"/>
    </location>
</feature>
<dbReference type="PANTHER" id="PTHR30055">
    <property type="entry name" value="HTH-TYPE TRANSCRIPTIONAL REGULATOR RUTR"/>
    <property type="match status" value="1"/>
</dbReference>
<protein>
    <submittedName>
        <fullName evidence="6">TetR family transcriptional regulator</fullName>
    </submittedName>
</protein>
<dbReference type="Proteomes" id="UP001516620">
    <property type="component" value="Unassembled WGS sequence"/>
</dbReference>
<dbReference type="InterPro" id="IPR009057">
    <property type="entry name" value="Homeodomain-like_sf"/>
</dbReference>
<dbReference type="Gene3D" id="1.10.357.10">
    <property type="entry name" value="Tetracycline Repressor, domain 2"/>
    <property type="match status" value="1"/>
</dbReference>
<dbReference type="Pfam" id="PF17935">
    <property type="entry name" value="TetR_C_27"/>
    <property type="match status" value="1"/>
</dbReference>
<proteinExistence type="predicted"/>
<comment type="caution">
    <text evidence="6">The sequence shown here is derived from an EMBL/GenBank/DDBJ whole genome shotgun (WGS) entry which is preliminary data.</text>
</comment>
<dbReference type="InterPro" id="IPR036271">
    <property type="entry name" value="Tet_transcr_reg_TetR-rel_C_sf"/>
</dbReference>
<evidence type="ECO:0000256" key="2">
    <source>
        <dbReference type="ARBA" id="ARBA00023125"/>
    </source>
</evidence>